<organism evidence="9 10">
    <name type="scientific">Pseudomonas lutea</name>
    <dbReference type="NCBI Taxonomy" id="243924"/>
    <lineage>
        <taxon>Bacteria</taxon>
        <taxon>Pseudomonadati</taxon>
        <taxon>Pseudomonadota</taxon>
        <taxon>Gammaproteobacteria</taxon>
        <taxon>Pseudomonadales</taxon>
        <taxon>Pseudomonadaceae</taxon>
        <taxon>Pseudomonas</taxon>
    </lineage>
</organism>
<name>A0A9X0EA98_9PSED</name>
<reference evidence="9 10" key="1">
    <citation type="submission" date="2014-09" db="EMBL/GenBank/DDBJ databases">
        <title>Genome sequence of Pseudomonas lutea strain DSM 17257T.</title>
        <authorList>
            <person name="Kwak Y."/>
            <person name="Shin J.-H."/>
        </authorList>
    </citation>
    <scope>NUCLEOTIDE SEQUENCE [LARGE SCALE GENOMIC DNA]</scope>
    <source>
        <strain evidence="9 10">DSM 17257</strain>
    </source>
</reference>
<sequence>MGRKITAAIIMLILAIAAVVGGQYAGGAFLLQRLDLDPATVSVFTLHDYYSAYGHVGGVVEKMIKISLALSAVPVVLIIVVCLAIVFSGKREIDKLHGDARFATDAEIAKANMFYKPDYTPKWPAVILGKKGKRFIADYSQEYTTLSAPPGAGKGVSFVIPNLLTYPHSVINFDPKTENFAITAGYRKDVMGQEVYLFSPDNANFQSHCWNPLDYISEDPRKTLADIKSLTTILIDAPDGPNQGFYLTARDALDGILMYMMESPEVERTMYQADALNTVAIGFDKWAMSTIAWRDNEGRKLSEQTVRMLMGYANANDKMKETVRGIISTALSVFTDAMARAATSKSDFDFRDLRKKPMTIFVGIQPDNVEKYAKMLNIFFSQALAVNTGTLPDEGPKDADGNPVLKYQCLPLLDEFVALGRIGVIEKSSGYTRAYNMRYAVIFQNKAQIYSDRVYGKAGGQALLGTMHNEIVFAPDNMEDAKEYSERLGYRTLKHKERSRGMSKQGSSTNDSIQRHQRALMLPQEIVNMPYTEQLIFKKGGRILPISCNKIVWYEDEFFKSRANLPKPEVPAMVFA</sequence>
<evidence type="ECO:0000313" key="9">
    <source>
        <dbReference type="EMBL" id="KGF62096.1"/>
    </source>
</evidence>
<keyword evidence="4 8" id="KW-0812">Transmembrane</keyword>
<feature type="compositionally biased region" description="Polar residues" evidence="7">
    <location>
        <begin position="502"/>
        <end position="512"/>
    </location>
</feature>
<dbReference type="GO" id="GO:0005886">
    <property type="term" value="C:plasma membrane"/>
    <property type="evidence" value="ECO:0007669"/>
    <property type="project" value="UniProtKB-SubCell"/>
</dbReference>
<dbReference type="Proteomes" id="UP000029719">
    <property type="component" value="Unassembled WGS sequence"/>
</dbReference>
<evidence type="ECO:0008006" key="11">
    <source>
        <dbReference type="Google" id="ProtNLM"/>
    </source>
</evidence>
<comment type="subcellular location">
    <subcellularLocation>
        <location evidence="1">Cell membrane</location>
        <topology evidence="1">Multi-pass membrane protein</topology>
    </subcellularLocation>
</comment>
<dbReference type="InterPro" id="IPR003688">
    <property type="entry name" value="TraG/VirD4"/>
</dbReference>
<dbReference type="AlphaFoldDB" id="A0A9X0EA98"/>
<dbReference type="Pfam" id="PF02534">
    <property type="entry name" value="T4SS-DNA_transf"/>
    <property type="match status" value="1"/>
</dbReference>
<evidence type="ECO:0000256" key="4">
    <source>
        <dbReference type="ARBA" id="ARBA00022692"/>
    </source>
</evidence>
<evidence type="ECO:0000256" key="1">
    <source>
        <dbReference type="ARBA" id="ARBA00004651"/>
    </source>
</evidence>
<dbReference type="SUPFAM" id="SSF52540">
    <property type="entry name" value="P-loop containing nucleoside triphosphate hydrolases"/>
    <property type="match status" value="1"/>
</dbReference>
<feature type="region of interest" description="Disordered" evidence="7">
    <location>
        <begin position="495"/>
        <end position="514"/>
    </location>
</feature>
<evidence type="ECO:0000256" key="8">
    <source>
        <dbReference type="SAM" id="Phobius"/>
    </source>
</evidence>
<feature type="transmembrane region" description="Helical" evidence="8">
    <location>
        <begin position="66"/>
        <end position="87"/>
    </location>
</feature>
<proteinExistence type="inferred from homology"/>
<protein>
    <recommendedName>
        <fullName evidence="11">Conjugal transfer protein TraG</fullName>
    </recommendedName>
</protein>
<accession>A0A9X0EA98</accession>
<evidence type="ECO:0000256" key="2">
    <source>
        <dbReference type="ARBA" id="ARBA00008806"/>
    </source>
</evidence>
<dbReference type="InterPro" id="IPR027417">
    <property type="entry name" value="P-loop_NTPase"/>
</dbReference>
<evidence type="ECO:0000256" key="6">
    <source>
        <dbReference type="ARBA" id="ARBA00023136"/>
    </source>
</evidence>
<dbReference type="EMBL" id="JRMB01000005">
    <property type="protein sequence ID" value="KGF62096.1"/>
    <property type="molecule type" value="Genomic_DNA"/>
</dbReference>
<comment type="similarity">
    <text evidence="2">Belongs to the VirD4/TraG family.</text>
</comment>
<comment type="caution">
    <text evidence="9">The sequence shown here is derived from an EMBL/GenBank/DDBJ whole genome shotgun (WGS) entry which is preliminary data.</text>
</comment>
<dbReference type="PANTHER" id="PTHR37937">
    <property type="entry name" value="CONJUGATIVE TRANSFER: DNA TRANSPORT"/>
    <property type="match status" value="1"/>
</dbReference>
<dbReference type="CDD" id="cd01127">
    <property type="entry name" value="TrwB_TraG_TraD_VirD4"/>
    <property type="match status" value="1"/>
</dbReference>
<dbReference type="InterPro" id="IPR051539">
    <property type="entry name" value="T4SS-coupling_protein"/>
</dbReference>
<gene>
    <name evidence="9" type="ORF">LT42_25405</name>
</gene>
<keyword evidence="3" id="KW-1003">Cell membrane</keyword>
<evidence type="ECO:0000256" key="5">
    <source>
        <dbReference type="ARBA" id="ARBA00022989"/>
    </source>
</evidence>
<keyword evidence="5 8" id="KW-1133">Transmembrane helix</keyword>
<dbReference type="Gene3D" id="3.40.50.300">
    <property type="entry name" value="P-loop containing nucleotide triphosphate hydrolases"/>
    <property type="match status" value="1"/>
</dbReference>
<evidence type="ECO:0000256" key="3">
    <source>
        <dbReference type="ARBA" id="ARBA00022475"/>
    </source>
</evidence>
<evidence type="ECO:0000313" key="10">
    <source>
        <dbReference type="Proteomes" id="UP000029719"/>
    </source>
</evidence>
<keyword evidence="6 8" id="KW-0472">Membrane</keyword>
<dbReference type="PANTHER" id="PTHR37937:SF1">
    <property type="entry name" value="CONJUGATIVE TRANSFER: DNA TRANSPORT"/>
    <property type="match status" value="1"/>
</dbReference>
<evidence type="ECO:0000256" key="7">
    <source>
        <dbReference type="SAM" id="MobiDB-lite"/>
    </source>
</evidence>